<dbReference type="GeneID" id="74309048"/>
<evidence type="ECO:0000313" key="2">
    <source>
        <dbReference type="EMBL" id="WFP93426.1"/>
    </source>
</evidence>
<sequence length="40" mass="4076">MAEKAALLPIVALASADQTLRPAPSDAESLDTARAIRPGS</sequence>
<accession>A0ABY8HMU3</accession>
<feature type="region of interest" description="Disordered" evidence="1">
    <location>
        <begin position="19"/>
        <end position="40"/>
    </location>
</feature>
<reference evidence="2 3" key="1">
    <citation type="submission" date="2023-03" db="EMBL/GenBank/DDBJ databases">
        <title>Comparative genome and transcriptome analysis combination mining strategies for increasing vitamin B12 production of Ensifer adhaerens strain.</title>
        <authorList>
            <person name="Yongheng L."/>
        </authorList>
    </citation>
    <scope>NUCLEOTIDE SEQUENCE [LARGE SCALE GENOMIC DNA]</scope>
    <source>
        <strain evidence="2 3">Casida A-T305</strain>
        <plasmid evidence="2 3">unnamedA</plasmid>
    </source>
</reference>
<name>A0ABY8HMU3_ENSAD</name>
<gene>
    <name evidence="2" type="ORF">P4B07_27295</name>
</gene>
<dbReference type="RefSeq" id="WP_255381169.1">
    <property type="nucleotide sequence ID" value="NZ_CP015881.1"/>
</dbReference>
<geneLocation type="plasmid" evidence="2 3">
    <name>unnamedA</name>
</geneLocation>
<dbReference type="EMBL" id="CP121309">
    <property type="protein sequence ID" value="WFP93426.1"/>
    <property type="molecule type" value="Genomic_DNA"/>
</dbReference>
<keyword evidence="2" id="KW-0614">Plasmid</keyword>
<protein>
    <submittedName>
        <fullName evidence="2">Uncharacterized protein</fullName>
    </submittedName>
</protein>
<evidence type="ECO:0000256" key="1">
    <source>
        <dbReference type="SAM" id="MobiDB-lite"/>
    </source>
</evidence>
<organism evidence="2 3">
    <name type="scientific">Ensifer adhaerens</name>
    <name type="common">Sinorhizobium morelense</name>
    <dbReference type="NCBI Taxonomy" id="106592"/>
    <lineage>
        <taxon>Bacteria</taxon>
        <taxon>Pseudomonadati</taxon>
        <taxon>Pseudomonadota</taxon>
        <taxon>Alphaproteobacteria</taxon>
        <taxon>Hyphomicrobiales</taxon>
        <taxon>Rhizobiaceae</taxon>
        <taxon>Sinorhizobium/Ensifer group</taxon>
        <taxon>Ensifer</taxon>
    </lineage>
</organism>
<keyword evidence="3" id="KW-1185">Reference proteome</keyword>
<proteinExistence type="predicted"/>
<dbReference type="Proteomes" id="UP001214094">
    <property type="component" value="Plasmid unnamedA"/>
</dbReference>
<evidence type="ECO:0000313" key="3">
    <source>
        <dbReference type="Proteomes" id="UP001214094"/>
    </source>
</evidence>